<protein>
    <recommendedName>
        <fullName evidence="1">Glycoamylase-like domain-containing protein</fullName>
    </recommendedName>
</protein>
<comment type="caution">
    <text evidence="2">The sequence shown here is derived from an EMBL/GenBank/DDBJ whole genome shotgun (WGS) entry which is preliminary data.</text>
</comment>
<evidence type="ECO:0000313" key="3">
    <source>
        <dbReference type="Proteomes" id="UP000708576"/>
    </source>
</evidence>
<sequence>MKYLFVFIFSLISVCILKSQNSEREFDCVFFDNSPLIGEYFFSEVQYSQNSYVKNRRGKLLTSEDHFFTPPNSLELAYYNGSGVWKAGILFENIRGNDFFKSSRYVSFWMKMGETRKDILPKIALCIQQTVKKTKNSIPDEYSDALQIATYITNKEKNGWQFVKIPLEDFGFKGKIPNKIVFSNSNENGEGKVFIDQLELLPDVAERMLGLPSDIHVKGYEQHVDVIWDWIDDPAVKYVKIYRSEDNENFEPVGTQRTFYKRYSDFTNDPGKSFYYKISLVDYQYNESELSKSIKADTRMLSDEELLDMVQEASFRYYWEAAEPNSGLALENIPGRKNMIATGASGFGIMALIVGAERGFITRTEAVDRMLTITRFLSECDKFHGAVSHFIDGPTGKVEPFFGERDNGGDLVETSFLFQGLLAARQYFTKDTNDETEIRSNITSLWEDVEWDWYDREKENKYLTWHWSPDKGWVINHKLIGWNETMITYLLAIASPTHSVPADMYYNGWASQEELAVTYRKAWGNTDDGSFYTNGNYYHGVKLPVGVGNGGPLFFIHYSFMGFNPHLFTDKYTNYFDNNQRIALINWRYCSVNPKNYRGMNDSFWGLTASDGPWGYNAIEPKIEKDNGTLAPTGALASFPYTPEQSMEALKNMYRNHGKYLWGEYGFKDAVNLEENWCAGIYMGLNQAPVTVMIENYRTGLIWNLFMKNKEIQEAISKIHKL</sequence>
<dbReference type="Pfam" id="PF10091">
    <property type="entry name" value="Glycoamylase"/>
    <property type="match status" value="1"/>
</dbReference>
<dbReference type="Gene3D" id="2.60.40.10">
    <property type="entry name" value="Immunoglobulins"/>
    <property type="match status" value="1"/>
</dbReference>
<dbReference type="InterPro" id="IPR013783">
    <property type="entry name" value="Ig-like_fold"/>
</dbReference>
<dbReference type="RefSeq" id="WP_212214123.1">
    <property type="nucleotide sequence ID" value="NZ_JAGUCO010000002.1"/>
</dbReference>
<gene>
    <name evidence="2" type="ORF">KEM10_04675</name>
</gene>
<dbReference type="Proteomes" id="UP000708576">
    <property type="component" value="Unassembled WGS sequence"/>
</dbReference>
<dbReference type="Gene3D" id="2.60.120.430">
    <property type="entry name" value="Galactose-binding lectin"/>
    <property type="match status" value="1"/>
</dbReference>
<evidence type="ECO:0000313" key="2">
    <source>
        <dbReference type="EMBL" id="MBS2097562.1"/>
    </source>
</evidence>
<dbReference type="EMBL" id="JAGUCO010000002">
    <property type="protein sequence ID" value="MBS2097562.1"/>
    <property type="molecule type" value="Genomic_DNA"/>
</dbReference>
<proteinExistence type="predicted"/>
<reference evidence="2 3" key="1">
    <citation type="journal article" date="2015" name="Int. J. Syst. Evol. Microbiol.">
        <title>Carboxylicivirga linearis sp. nov., isolated from a sea cucumber culture pond.</title>
        <authorList>
            <person name="Wang F.Q."/>
            <person name="Zhou Y.X."/>
            <person name="Lin X.Z."/>
            <person name="Chen G.J."/>
            <person name="Du Z.J."/>
        </authorList>
    </citation>
    <scope>NUCLEOTIDE SEQUENCE [LARGE SCALE GENOMIC DNA]</scope>
    <source>
        <strain evidence="2 3">FB218</strain>
    </source>
</reference>
<dbReference type="InterPro" id="IPR019282">
    <property type="entry name" value="Glycoamylase-like_cons_dom"/>
</dbReference>
<feature type="domain" description="Glycoamylase-like" evidence="1">
    <location>
        <begin position="476"/>
        <end position="709"/>
    </location>
</feature>
<organism evidence="2 3">
    <name type="scientific">Carboxylicivirga linearis</name>
    <dbReference type="NCBI Taxonomy" id="1628157"/>
    <lineage>
        <taxon>Bacteria</taxon>
        <taxon>Pseudomonadati</taxon>
        <taxon>Bacteroidota</taxon>
        <taxon>Bacteroidia</taxon>
        <taxon>Marinilabiliales</taxon>
        <taxon>Marinilabiliaceae</taxon>
        <taxon>Carboxylicivirga</taxon>
    </lineage>
</organism>
<name>A0ABS5JRT9_9BACT</name>
<dbReference type="SUPFAM" id="SSF49785">
    <property type="entry name" value="Galactose-binding domain-like"/>
    <property type="match status" value="1"/>
</dbReference>
<evidence type="ECO:0000259" key="1">
    <source>
        <dbReference type="Pfam" id="PF10091"/>
    </source>
</evidence>
<dbReference type="Gene3D" id="1.50.10.140">
    <property type="match status" value="1"/>
</dbReference>
<keyword evidence="3" id="KW-1185">Reference proteome</keyword>
<dbReference type="InterPro" id="IPR008979">
    <property type="entry name" value="Galactose-bd-like_sf"/>
</dbReference>
<accession>A0ABS5JRT9</accession>